<protein>
    <submittedName>
        <fullName evidence="1">Phage tail protein I</fullName>
    </submittedName>
</protein>
<dbReference type="Pfam" id="PF09684">
    <property type="entry name" value="Tail_P2_I"/>
    <property type="match status" value="1"/>
</dbReference>
<accession>A0ABT3KMR2</accession>
<keyword evidence="2" id="KW-1185">Reference proteome</keyword>
<dbReference type="NCBIfam" id="TIGR01634">
    <property type="entry name" value="tail_P2_I"/>
    <property type="match status" value="1"/>
</dbReference>
<organism evidence="1 2">
    <name type="scientific">Verminephrobacter aporrectodeae subsp. tuberculatae</name>
    <dbReference type="NCBI Taxonomy" id="1110392"/>
    <lineage>
        <taxon>Bacteria</taxon>
        <taxon>Pseudomonadati</taxon>
        <taxon>Pseudomonadota</taxon>
        <taxon>Betaproteobacteria</taxon>
        <taxon>Burkholderiales</taxon>
        <taxon>Comamonadaceae</taxon>
        <taxon>Verminephrobacter</taxon>
    </lineage>
</organism>
<gene>
    <name evidence="1" type="ORF">D5039_00050</name>
</gene>
<dbReference type="EMBL" id="QZCW01000001">
    <property type="protein sequence ID" value="MCW5319626.1"/>
    <property type="molecule type" value="Genomic_DNA"/>
</dbReference>
<proteinExistence type="predicted"/>
<dbReference type="InterPro" id="IPR006521">
    <property type="entry name" value="Tail_protein_I"/>
</dbReference>
<sequence length="396" mass="44420">MTAPTMLPQNATALERAIEAASTRAVSVPLRGLWDVDACPDNMLAWLSWALHVDNWDEGSSPAQKRQAIRDSVHVHRKKGTPWAIKRALAALGVEVEIFDQQAQRAIYAKHGALRLDGTWKLDGSRKIVSLEPLTMIPPIEHWAQFIVRVNLTTVTRDAMFSRIVALIDEYKPIRSWPLFLFWLAFALDLSIRPESALLLDKRVEQRYPWCGRVISDAPDARWRLGRDGDTSSWRLKNCRISSTTTVHSESSASVYRLPRLSEPDRRLDGTWRVGGRQLDTSSHADVHAVSTIALPQTVELTHHQAIHLDYPATPLKLPRPFGFPLRRDRSVLIASDTLMHSRANAWAMPEKLARDASATGATGRRLRLDGSWRLGGPAAPTFDLTITKTKETPHG</sequence>
<evidence type="ECO:0000313" key="1">
    <source>
        <dbReference type="EMBL" id="MCW5319626.1"/>
    </source>
</evidence>
<evidence type="ECO:0000313" key="2">
    <source>
        <dbReference type="Proteomes" id="UP001208935"/>
    </source>
</evidence>
<comment type="caution">
    <text evidence="1">The sequence shown here is derived from an EMBL/GenBank/DDBJ whole genome shotgun (WGS) entry which is preliminary data.</text>
</comment>
<dbReference type="Proteomes" id="UP001208935">
    <property type="component" value="Unassembled WGS sequence"/>
</dbReference>
<reference evidence="2" key="1">
    <citation type="submission" date="2023-07" db="EMBL/GenBank/DDBJ databases">
        <title>Verminephrobacter genomes.</title>
        <authorList>
            <person name="Lund M.B."/>
        </authorList>
    </citation>
    <scope>NUCLEOTIDE SEQUENCE [LARGE SCALE GENOMIC DNA]</scope>
    <source>
        <strain evidence="2">AtM5-05</strain>
    </source>
</reference>
<name>A0ABT3KMR2_9BURK</name>